<dbReference type="AlphaFoldDB" id="U3C0E1"/>
<comment type="caution">
    <text evidence="1">The sequence shown here is derived from an EMBL/GenBank/DDBJ whole genome shotgun (WGS) entry which is preliminary data.</text>
</comment>
<dbReference type="eggNOG" id="ENOG5031Q3H">
    <property type="taxonomic scope" value="Bacteria"/>
</dbReference>
<reference evidence="1 2" key="1">
    <citation type="submission" date="2013-09" db="EMBL/GenBank/DDBJ databases">
        <title>Whole genome shotgun sequence of Vibrio azureus NBRC 104587.</title>
        <authorList>
            <person name="Isaki S."/>
            <person name="Hosoyama A."/>
            <person name="Numata M."/>
            <person name="Hashimoto M."/>
            <person name="Hosoyama Y."/>
            <person name="Tsuchikane K."/>
            <person name="Noguchi M."/>
            <person name="Hirakata S."/>
            <person name="Ichikawa N."/>
            <person name="Ohji S."/>
            <person name="Yamazoe A."/>
            <person name="Fujita N."/>
        </authorList>
    </citation>
    <scope>NUCLEOTIDE SEQUENCE [LARGE SCALE GENOMIC DNA]</scope>
    <source>
        <strain evidence="1 2">NBRC 104587</strain>
    </source>
</reference>
<dbReference type="EMBL" id="BATL01000017">
    <property type="protein sequence ID" value="GAD74984.1"/>
    <property type="molecule type" value="Genomic_DNA"/>
</dbReference>
<organism evidence="1 2">
    <name type="scientific">Vibrio azureus NBRC 104587</name>
    <dbReference type="NCBI Taxonomy" id="1219077"/>
    <lineage>
        <taxon>Bacteria</taxon>
        <taxon>Pseudomonadati</taxon>
        <taxon>Pseudomonadota</taxon>
        <taxon>Gammaproteobacteria</taxon>
        <taxon>Vibrionales</taxon>
        <taxon>Vibrionaceae</taxon>
        <taxon>Vibrio</taxon>
    </lineage>
</organism>
<accession>U3C0E1</accession>
<evidence type="ECO:0000313" key="2">
    <source>
        <dbReference type="Proteomes" id="UP000016567"/>
    </source>
</evidence>
<dbReference type="STRING" id="1219077.VAZ01S_017_00800"/>
<sequence length="66" mass="7635">METQNPKLAKITIVTLKLASELIGISTKTMRDRANEGIYPSSVICKINGTWMVDTEEWNRWHRARM</sequence>
<gene>
    <name evidence="1" type="ORF">VAZ01S_017_00800</name>
</gene>
<name>U3C0E1_9VIBR</name>
<proteinExistence type="predicted"/>
<evidence type="ECO:0008006" key="3">
    <source>
        <dbReference type="Google" id="ProtNLM"/>
    </source>
</evidence>
<dbReference type="Proteomes" id="UP000016567">
    <property type="component" value="Unassembled WGS sequence"/>
</dbReference>
<protein>
    <recommendedName>
        <fullName evidence="3">Helix-turn-helix domain-containing protein</fullName>
    </recommendedName>
</protein>
<evidence type="ECO:0000313" key="1">
    <source>
        <dbReference type="EMBL" id="GAD74984.1"/>
    </source>
</evidence>
<keyword evidence="2" id="KW-1185">Reference proteome</keyword>